<dbReference type="EMBL" id="UOFD01000037">
    <property type="protein sequence ID" value="VAW51855.1"/>
    <property type="molecule type" value="Genomic_DNA"/>
</dbReference>
<evidence type="ECO:0000256" key="1">
    <source>
        <dbReference type="SAM" id="MobiDB-lite"/>
    </source>
</evidence>
<dbReference type="AlphaFoldDB" id="A0A3B0W7H7"/>
<gene>
    <name evidence="2" type="ORF">MNBD_GAMMA06-2062</name>
</gene>
<evidence type="ECO:0000313" key="2">
    <source>
        <dbReference type="EMBL" id="VAW51855.1"/>
    </source>
</evidence>
<accession>A0A3B0W7H7</accession>
<proteinExistence type="predicted"/>
<organism evidence="2">
    <name type="scientific">hydrothermal vent metagenome</name>
    <dbReference type="NCBI Taxonomy" id="652676"/>
    <lineage>
        <taxon>unclassified sequences</taxon>
        <taxon>metagenomes</taxon>
        <taxon>ecological metagenomes</taxon>
    </lineage>
</organism>
<feature type="region of interest" description="Disordered" evidence="1">
    <location>
        <begin position="1"/>
        <end position="24"/>
    </location>
</feature>
<sequence length="211" mass="24090">MGFLKSIFGGDKQPPSPRSITSPKDLTLGDMLKMEFASQRLISGQTLKVTEQIFYDLSAVEKCKAVCAMDGVDKRVYVSQSTVNPEKTLEVAINVLPETIFRLFKEKEFVAIFDEPDNTDHRLNLINTIDEVDGFVGQSYYQERTNEAYRSTRDCREATLSETDWAGFDYKLMVSDDRQHAIRIEIFDGGRTDVFLIAYLALNKVEEYWPA</sequence>
<reference evidence="2" key="1">
    <citation type="submission" date="2018-06" db="EMBL/GenBank/DDBJ databases">
        <authorList>
            <person name="Zhirakovskaya E."/>
        </authorList>
    </citation>
    <scope>NUCLEOTIDE SEQUENCE</scope>
</reference>
<protein>
    <submittedName>
        <fullName evidence="2">Uncharacterized protein</fullName>
    </submittedName>
</protein>
<name>A0A3B0W7H7_9ZZZZ</name>